<feature type="chain" id="PRO_5045843736" evidence="6">
    <location>
        <begin position="22"/>
        <end position="149"/>
    </location>
</feature>
<evidence type="ECO:0000256" key="3">
    <source>
        <dbReference type="ARBA" id="ARBA00022723"/>
    </source>
</evidence>
<dbReference type="PROSITE" id="PS51009">
    <property type="entry name" value="CYTCII"/>
    <property type="match status" value="1"/>
</dbReference>
<accession>A0ABU4AMZ8</accession>
<organism evidence="7 8">
    <name type="scientific">Nitratireductor aquimarinus</name>
    <dbReference type="NCBI Taxonomy" id="889300"/>
    <lineage>
        <taxon>Bacteria</taxon>
        <taxon>Pseudomonadati</taxon>
        <taxon>Pseudomonadota</taxon>
        <taxon>Alphaproteobacteria</taxon>
        <taxon>Hyphomicrobiales</taxon>
        <taxon>Phyllobacteriaceae</taxon>
        <taxon>Nitratireductor</taxon>
    </lineage>
</organism>
<keyword evidence="1" id="KW-0813">Transport</keyword>
<dbReference type="InterPro" id="IPR002321">
    <property type="entry name" value="Cyt_c_II"/>
</dbReference>
<comment type="caution">
    <text evidence="7">The sequence shown here is derived from an EMBL/GenBank/DDBJ whole genome shotgun (WGS) entry which is preliminary data.</text>
</comment>
<evidence type="ECO:0000313" key="8">
    <source>
        <dbReference type="Proteomes" id="UP001185659"/>
    </source>
</evidence>
<evidence type="ECO:0000256" key="4">
    <source>
        <dbReference type="ARBA" id="ARBA00022982"/>
    </source>
</evidence>
<dbReference type="InterPro" id="IPR012127">
    <property type="entry name" value="Cyt_c_prime"/>
</dbReference>
<dbReference type="Gene3D" id="1.20.120.10">
    <property type="entry name" value="Cytochrome c/b562"/>
    <property type="match status" value="1"/>
</dbReference>
<evidence type="ECO:0000256" key="5">
    <source>
        <dbReference type="ARBA" id="ARBA00023004"/>
    </source>
</evidence>
<sequence>MKKIALAVSALCLSVSGVAAADDPIAVRKSIMQATAASAGLAGAMMKEELAYNPAIAKAAILTLNAGAKSYGAFFPEGSGEGDTTAAPAIWEDAAGFQAALDKYMTDTAAALDAAGKDGPADLASFQAAIGPVFSNCKSCHEKFRVQNN</sequence>
<evidence type="ECO:0000256" key="2">
    <source>
        <dbReference type="ARBA" id="ARBA00022617"/>
    </source>
</evidence>
<keyword evidence="6" id="KW-0732">Signal</keyword>
<dbReference type="Proteomes" id="UP001185659">
    <property type="component" value="Unassembled WGS sequence"/>
</dbReference>
<name>A0ABU4AMZ8_9HYPH</name>
<dbReference type="EMBL" id="JAWLIP010000007">
    <property type="protein sequence ID" value="MDV6227622.1"/>
    <property type="molecule type" value="Genomic_DNA"/>
</dbReference>
<keyword evidence="4" id="KW-0249">Electron transport</keyword>
<gene>
    <name evidence="7" type="ORF">R2G56_15080</name>
</gene>
<keyword evidence="2" id="KW-0349">Heme</keyword>
<evidence type="ECO:0000256" key="1">
    <source>
        <dbReference type="ARBA" id="ARBA00022448"/>
    </source>
</evidence>
<dbReference type="Pfam" id="PF01322">
    <property type="entry name" value="Cytochrom_C_2"/>
    <property type="match status" value="1"/>
</dbReference>
<reference evidence="7 8" key="1">
    <citation type="submission" date="2023-10" db="EMBL/GenBank/DDBJ databases">
        <authorList>
            <person name="Venkata Ramana C."/>
            <person name="Sasikala C."/>
            <person name="Dhurka M."/>
        </authorList>
    </citation>
    <scope>NUCLEOTIDE SEQUENCE [LARGE SCALE GENOMIC DNA]</scope>
    <source>
        <strain evidence="7 8">KCTC 32151</strain>
    </source>
</reference>
<protein>
    <submittedName>
        <fullName evidence="7">Cytochrome c</fullName>
    </submittedName>
</protein>
<proteinExistence type="predicted"/>
<evidence type="ECO:0000313" key="7">
    <source>
        <dbReference type="EMBL" id="MDV6227622.1"/>
    </source>
</evidence>
<keyword evidence="5" id="KW-0408">Iron</keyword>
<dbReference type="RefSeq" id="WP_113154588.1">
    <property type="nucleotide sequence ID" value="NZ_CP177239.1"/>
</dbReference>
<dbReference type="InterPro" id="IPR010980">
    <property type="entry name" value="Cyt_c/b562"/>
</dbReference>
<keyword evidence="3" id="KW-0479">Metal-binding</keyword>
<dbReference type="SUPFAM" id="SSF47175">
    <property type="entry name" value="Cytochromes"/>
    <property type="match status" value="1"/>
</dbReference>
<dbReference type="PIRSF" id="PIRSF000027">
    <property type="entry name" value="Cytc_c_prime"/>
    <property type="match status" value="1"/>
</dbReference>
<keyword evidence="8" id="KW-1185">Reference proteome</keyword>
<evidence type="ECO:0000256" key="6">
    <source>
        <dbReference type="SAM" id="SignalP"/>
    </source>
</evidence>
<feature type="signal peptide" evidence="6">
    <location>
        <begin position="1"/>
        <end position="21"/>
    </location>
</feature>